<feature type="compositionally biased region" description="Polar residues" evidence="1">
    <location>
        <begin position="49"/>
        <end position="67"/>
    </location>
</feature>
<dbReference type="AlphaFoldDB" id="A0AAN8I7C0"/>
<proteinExistence type="predicted"/>
<evidence type="ECO:0000313" key="2">
    <source>
        <dbReference type="EMBL" id="KAK5955669.1"/>
    </source>
</evidence>
<evidence type="ECO:0000313" key="3">
    <source>
        <dbReference type="Proteomes" id="UP001316803"/>
    </source>
</evidence>
<comment type="caution">
    <text evidence="2">The sequence shown here is derived from an EMBL/GenBank/DDBJ whole genome shotgun (WGS) entry which is preliminary data.</text>
</comment>
<name>A0AAN8I7C0_9EURO</name>
<organism evidence="2 3">
    <name type="scientific">Knufia fluminis</name>
    <dbReference type="NCBI Taxonomy" id="191047"/>
    <lineage>
        <taxon>Eukaryota</taxon>
        <taxon>Fungi</taxon>
        <taxon>Dikarya</taxon>
        <taxon>Ascomycota</taxon>
        <taxon>Pezizomycotina</taxon>
        <taxon>Eurotiomycetes</taxon>
        <taxon>Chaetothyriomycetidae</taxon>
        <taxon>Chaetothyriales</taxon>
        <taxon>Trichomeriaceae</taxon>
        <taxon>Knufia</taxon>
    </lineage>
</organism>
<gene>
    <name evidence="2" type="ORF">OHC33_003310</name>
</gene>
<accession>A0AAN8I7C0</accession>
<reference evidence="2 3" key="1">
    <citation type="submission" date="2022-12" db="EMBL/GenBank/DDBJ databases">
        <title>Genomic features and morphological characterization of a novel Knufia sp. strain isolated from spacecraft assembly facility.</title>
        <authorList>
            <person name="Teixeira M."/>
            <person name="Chander A.M."/>
            <person name="Stajich J.E."/>
            <person name="Venkateswaran K."/>
        </authorList>
    </citation>
    <scope>NUCLEOTIDE SEQUENCE [LARGE SCALE GENOMIC DNA]</scope>
    <source>
        <strain evidence="2 3">FJI-L2-BK-P2</strain>
    </source>
</reference>
<feature type="compositionally biased region" description="Low complexity" evidence="1">
    <location>
        <begin position="13"/>
        <end position="28"/>
    </location>
</feature>
<protein>
    <submittedName>
        <fullName evidence="2">Uncharacterized protein</fullName>
    </submittedName>
</protein>
<dbReference type="EMBL" id="JAKLMC020000006">
    <property type="protein sequence ID" value="KAK5955669.1"/>
    <property type="molecule type" value="Genomic_DNA"/>
</dbReference>
<keyword evidence="3" id="KW-1185">Reference proteome</keyword>
<dbReference type="Proteomes" id="UP001316803">
    <property type="component" value="Unassembled WGS sequence"/>
</dbReference>
<feature type="region of interest" description="Disordered" evidence="1">
    <location>
        <begin position="1"/>
        <end position="92"/>
    </location>
</feature>
<evidence type="ECO:0000256" key="1">
    <source>
        <dbReference type="SAM" id="MobiDB-lite"/>
    </source>
</evidence>
<sequence>MTDETHITSSGDANTTSTSPNSTNNATPVGGDQTRQNLRPGAEDHASDQETTAQPRSHFQSSQTSFPAKQEIPPLDMTEPEEANEDTTIPIHDEQKRRLVAILTRACLAIDATSPGTAIPKVFTEGNLDLRIVEGRCWEMLGIMLQRSTTPELFTIEQRISLTDSPQMQFADRFDSTVEALLSNKVIAEKVFEPSYLVKLVDDPVGMRELNQGESKSIAEQLLEPDYMGKLVADPVRMLQESLDNVQQASQHMHETDEGAAK</sequence>